<protein>
    <recommendedName>
        <fullName evidence="5">DedA family protein</fullName>
    </recommendedName>
</protein>
<feature type="region of interest" description="Disordered" evidence="2">
    <location>
        <begin position="210"/>
        <end position="230"/>
    </location>
</feature>
<evidence type="ECO:0000256" key="2">
    <source>
        <dbReference type="SAM" id="MobiDB-lite"/>
    </source>
</evidence>
<dbReference type="GO" id="GO:0005886">
    <property type="term" value="C:plasma membrane"/>
    <property type="evidence" value="ECO:0007669"/>
    <property type="project" value="UniProtKB-SubCell"/>
</dbReference>
<evidence type="ECO:0000313" key="3">
    <source>
        <dbReference type="EMBL" id="ARF72261.1"/>
    </source>
</evidence>
<proteinExistence type="inferred from homology"/>
<feature type="transmembrane region" description="Helical" evidence="1">
    <location>
        <begin position="51"/>
        <end position="74"/>
    </location>
</feature>
<sequence>MGPELSAMPVESLWVYPALALVMALPLVPNAAVLATAGALAATGRLSVPLVLTAPFVGAVLGDLAVFAAGSLLASRARGRFVRRGAGPEVRTRITRHLRVYGTPGVIGVRFVPGGRFVGGLVAAPAGFTVGRFLGAACLAELVFVSYAVGLGYLGGAAGATGYAAVLVGLAVSALSALVMAVRQRGGTLGGGRRPGRFAGLSSRRLHRRRRALREGASERTIRPAGGPSR</sequence>
<evidence type="ECO:0008006" key="5">
    <source>
        <dbReference type="Google" id="ProtNLM"/>
    </source>
</evidence>
<dbReference type="RefSeq" id="WP_084745608.1">
    <property type="nucleotide sequence ID" value="NZ_CP020563.1"/>
</dbReference>
<dbReference type="PANTHER" id="PTHR30353">
    <property type="entry name" value="INNER MEMBRANE PROTEIN DEDA-RELATED"/>
    <property type="match status" value="1"/>
</dbReference>
<reference evidence="3 4" key="1">
    <citation type="submission" date="2017-04" db="EMBL/GenBank/DDBJ databases">
        <title>The complete genome sequence of Streptomyces albolongus YIM 101047, the producer of novel bafilomycins and novel odoriferous sesquiterpenoids.</title>
        <authorList>
            <person name="Yin M."/>
            <person name="Jiang Y."/>
        </authorList>
    </citation>
    <scope>NUCLEOTIDE SEQUENCE [LARGE SCALE GENOMIC DNA]</scope>
    <source>
        <strain evidence="3 4">YIM 101047</strain>
    </source>
</reference>
<organism evidence="3 4">
    <name type="scientific">Kitasatospora albolonga</name>
    <dbReference type="NCBI Taxonomy" id="68173"/>
    <lineage>
        <taxon>Bacteria</taxon>
        <taxon>Bacillati</taxon>
        <taxon>Actinomycetota</taxon>
        <taxon>Actinomycetes</taxon>
        <taxon>Kitasatosporales</taxon>
        <taxon>Streptomycetaceae</taxon>
        <taxon>Kitasatospora</taxon>
    </lineage>
</organism>
<accession>A0ABC8BQF2</accession>
<dbReference type="EMBL" id="CP020563">
    <property type="protein sequence ID" value="ARF72261.1"/>
    <property type="molecule type" value="Genomic_DNA"/>
</dbReference>
<dbReference type="PANTHER" id="PTHR30353:SF0">
    <property type="entry name" value="TRANSMEMBRANE PROTEIN"/>
    <property type="match status" value="1"/>
</dbReference>
<evidence type="ECO:0000313" key="4">
    <source>
        <dbReference type="Proteomes" id="UP000192251"/>
    </source>
</evidence>
<evidence type="ECO:0000256" key="1">
    <source>
        <dbReference type="RuleBase" id="RU367016"/>
    </source>
</evidence>
<comment type="caution">
    <text evidence="1">Lacks conserved residue(s) required for the propagation of feature annotation.</text>
</comment>
<name>A0ABC8BQF2_9ACTN</name>
<keyword evidence="4" id="KW-1185">Reference proteome</keyword>
<comment type="similarity">
    <text evidence="1">Belongs to the DedA family.</text>
</comment>
<keyword evidence="1" id="KW-0472">Membrane</keyword>
<dbReference type="KEGG" id="kab:B7C62_08225"/>
<feature type="transmembrane region" description="Helical" evidence="1">
    <location>
        <begin position="160"/>
        <end position="182"/>
    </location>
</feature>
<feature type="compositionally biased region" description="Basic and acidic residues" evidence="2">
    <location>
        <begin position="213"/>
        <end position="222"/>
    </location>
</feature>
<dbReference type="AlphaFoldDB" id="A0ABC8BQF2"/>
<gene>
    <name evidence="3" type="ORF">B7C62_08225</name>
</gene>
<comment type="subcellular location">
    <subcellularLocation>
        <location evidence="1">Cell membrane</location>
        <topology evidence="1">Multi-pass membrane protein</topology>
    </subcellularLocation>
</comment>
<dbReference type="InterPro" id="IPR032818">
    <property type="entry name" value="DedA-like"/>
</dbReference>
<keyword evidence="1" id="KW-1133">Transmembrane helix</keyword>
<keyword evidence="1" id="KW-0812">Transmembrane</keyword>
<keyword evidence="1" id="KW-1003">Cell membrane</keyword>
<feature type="transmembrane region" description="Helical" evidence="1">
    <location>
        <begin position="133"/>
        <end position="154"/>
    </location>
</feature>
<dbReference type="Proteomes" id="UP000192251">
    <property type="component" value="Chromosome"/>
</dbReference>